<keyword evidence="1 2" id="KW-0129">CBS domain</keyword>
<sequence length="437" mass="49016">MPTKHEQILQYIKKLEIGNKISVRQVARFMKVSEGTAYRAIKEAEAQGLVQSIERVGTVRVQQTNRSNIEQLTFAEVVNIVDGHVLGGSAGLHKTLQRFVIGAMKLEAMMRYVESNSLLIVGNRDQAHLMSLKHGAAVLVTGGFDTTKEVKELADRFALPVISTSYDTFTVASLINRAIYDRMIKKEILLVEDIYARNQEPISLEIDHTISDFHEKVRTTGHARYPVLDKHKKVVGIITAKDVIDIQSDTLIEKVMTRQPITISPMSTLASAAHEMAWEGIELLPVVDDHKHLLGVLSRQDVIKSLQHMQKQPQIEETIQEACFEGFEEISLNRQKLLFQGSVTPQMVDHLGNLSVGILTSLMTEAGIRLLRRKQLGESSVQSFSLYLLKPIQLESKISIIPHILDAGRKQGKLEIEVLKEHQVMAKALLTAHIIEH</sequence>
<dbReference type="PANTHER" id="PTHR43080:SF2">
    <property type="entry name" value="CBS DOMAIN-CONTAINING PROTEIN"/>
    <property type="match status" value="1"/>
</dbReference>
<dbReference type="InterPro" id="IPR046342">
    <property type="entry name" value="CBS_dom_sf"/>
</dbReference>
<evidence type="ECO:0000313" key="4">
    <source>
        <dbReference type="EMBL" id="SHE76145.1"/>
    </source>
</evidence>
<dbReference type="Gene3D" id="3.10.129.10">
    <property type="entry name" value="Hotdog Thioesterase"/>
    <property type="match status" value="1"/>
</dbReference>
<dbReference type="Gene3D" id="3.40.1390.20">
    <property type="entry name" value="HprK N-terminal domain-like"/>
    <property type="match status" value="1"/>
</dbReference>
<proteinExistence type="predicted"/>
<accession>A0A1M4W4R7</accession>
<dbReference type="InterPro" id="IPR029069">
    <property type="entry name" value="HotDog_dom_sf"/>
</dbReference>
<dbReference type="RefSeq" id="WP_073154137.1">
    <property type="nucleotide sequence ID" value="NZ_FQVL01000003.1"/>
</dbReference>
<evidence type="ECO:0000256" key="1">
    <source>
        <dbReference type="ARBA" id="ARBA00023122"/>
    </source>
</evidence>
<feature type="domain" description="CBS" evidence="3">
    <location>
        <begin position="256"/>
        <end position="317"/>
    </location>
</feature>
<organism evidence="4 5">
    <name type="scientific">Seinonella peptonophila</name>
    <dbReference type="NCBI Taxonomy" id="112248"/>
    <lineage>
        <taxon>Bacteria</taxon>
        <taxon>Bacillati</taxon>
        <taxon>Bacillota</taxon>
        <taxon>Bacilli</taxon>
        <taxon>Bacillales</taxon>
        <taxon>Thermoactinomycetaceae</taxon>
        <taxon>Seinonella</taxon>
    </lineage>
</organism>
<dbReference type="SMART" id="SM00116">
    <property type="entry name" value="CBS"/>
    <property type="match status" value="2"/>
</dbReference>
<feature type="domain" description="CBS" evidence="3">
    <location>
        <begin position="197"/>
        <end position="254"/>
    </location>
</feature>
<dbReference type="Pfam" id="PF00571">
    <property type="entry name" value="CBS"/>
    <property type="match status" value="2"/>
</dbReference>
<gene>
    <name evidence="4" type="ORF">SAMN05444392_10331</name>
</gene>
<dbReference type="Gene3D" id="3.10.580.10">
    <property type="entry name" value="CBS-domain"/>
    <property type="match status" value="1"/>
</dbReference>
<evidence type="ECO:0000313" key="5">
    <source>
        <dbReference type="Proteomes" id="UP000184476"/>
    </source>
</evidence>
<dbReference type="CDD" id="cd03440">
    <property type="entry name" value="hot_dog"/>
    <property type="match status" value="1"/>
</dbReference>
<dbReference type="EMBL" id="FQVL01000003">
    <property type="protein sequence ID" value="SHE76145.1"/>
    <property type="molecule type" value="Genomic_DNA"/>
</dbReference>
<dbReference type="InterPro" id="IPR010766">
    <property type="entry name" value="DRTGG"/>
</dbReference>
<dbReference type="Gene3D" id="1.10.10.10">
    <property type="entry name" value="Winged helix-like DNA-binding domain superfamily/Winged helix DNA-binding domain"/>
    <property type="match status" value="1"/>
</dbReference>
<reference evidence="4 5" key="1">
    <citation type="submission" date="2016-11" db="EMBL/GenBank/DDBJ databases">
        <authorList>
            <person name="Jaros S."/>
            <person name="Januszkiewicz K."/>
            <person name="Wedrychowicz H."/>
        </authorList>
    </citation>
    <scope>NUCLEOTIDE SEQUENCE [LARGE SCALE GENOMIC DNA]</scope>
    <source>
        <strain evidence="4 5">DSM 44666</strain>
    </source>
</reference>
<dbReference type="InterPro" id="IPR000644">
    <property type="entry name" value="CBS_dom"/>
</dbReference>
<dbReference type="STRING" id="112248.SAMN05444392_10331"/>
<dbReference type="InterPro" id="IPR036390">
    <property type="entry name" value="WH_DNA-bd_sf"/>
</dbReference>
<evidence type="ECO:0000256" key="2">
    <source>
        <dbReference type="PROSITE-ProRule" id="PRU00703"/>
    </source>
</evidence>
<dbReference type="SUPFAM" id="SSF75138">
    <property type="entry name" value="HprK N-terminal domain-like"/>
    <property type="match status" value="1"/>
</dbReference>
<dbReference type="OrthoDB" id="1790451at2"/>
<dbReference type="SUPFAM" id="SSF54631">
    <property type="entry name" value="CBS-domain pair"/>
    <property type="match status" value="1"/>
</dbReference>
<dbReference type="InterPro" id="IPR051257">
    <property type="entry name" value="Diverse_CBS-Domain"/>
</dbReference>
<dbReference type="AlphaFoldDB" id="A0A1M4W4R7"/>
<dbReference type="InterPro" id="IPR028979">
    <property type="entry name" value="Ser_kin/Pase_Hpr-like_N_sf"/>
</dbReference>
<dbReference type="PANTHER" id="PTHR43080">
    <property type="entry name" value="CBS DOMAIN-CONTAINING PROTEIN CBSX3, MITOCHONDRIAL"/>
    <property type="match status" value="1"/>
</dbReference>
<dbReference type="CDD" id="cd04596">
    <property type="entry name" value="CBS_pair_DRTGG_assoc"/>
    <property type="match status" value="1"/>
</dbReference>
<dbReference type="SUPFAM" id="SSF46785">
    <property type="entry name" value="Winged helix' DNA-binding domain"/>
    <property type="match status" value="1"/>
</dbReference>
<dbReference type="SUPFAM" id="SSF54637">
    <property type="entry name" value="Thioesterase/thiol ester dehydrase-isomerase"/>
    <property type="match status" value="1"/>
</dbReference>
<dbReference type="Pfam" id="PF07085">
    <property type="entry name" value="DRTGG"/>
    <property type="match status" value="1"/>
</dbReference>
<dbReference type="Proteomes" id="UP000184476">
    <property type="component" value="Unassembled WGS sequence"/>
</dbReference>
<evidence type="ECO:0000259" key="3">
    <source>
        <dbReference type="PROSITE" id="PS51371"/>
    </source>
</evidence>
<dbReference type="PROSITE" id="PS51371">
    <property type="entry name" value="CBS"/>
    <property type="match status" value="2"/>
</dbReference>
<name>A0A1M4W4R7_9BACL</name>
<protein>
    <submittedName>
        <fullName evidence="4">Predicted transcriptional regulator containing CBS domains</fullName>
    </submittedName>
</protein>
<dbReference type="InterPro" id="IPR036388">
    <property type="entry name" value="WH-like_DNA-bd_sf"/>
</dbReference>
<keyword evidence="5" id="KW-1185">Reference proteome</keyword>